<feature type="compositionally biased region" description="Basic and acidic residues" evidence="1">
    <location>
        <begin position="10"/>
        <end position="23"/>
    </location>
</feature>
<protein>
    <submittedName>
        <fullName evidence="2">Uncharacterized protein</fullName>
    </submittedName>
</protein>
<evidence type="ECO:0000313" key="2">
    <source>
        <dbReference type="EMBL" id="GIY80914.1"/>
    </source>
</evidence>
<dbReference type="AlphaFoldDB" id="A0AAV4WGH9"/>
<dbReference type="EMBL" id="BPLQ01014566">
    <property type="protein sequence ID" value="GIY80914.1"/>
    <property type="molecule type" value="Genomic_DNA"/>
</dbReference>
<reference evidence="2 3" key="1">
    <citation type="submission" date="2021-06" db="EMBL/GenBank/DDBJ databases">
        <title>Caerostris darwini draft genome.</title>
        <authorList>
            <person name="Kono N."/>
            <person name="Arakawa K."/>
        </authorList>
    </citation>
    <scope>NUCLEOTIDE SEQUENCE [LARGE SCALE GENOMIC DNA]</scope>
</reference>
<dbReference type="Proteomes" id="UP001054837">
    <property type="component" value="Unassembled WGS sequence"/>
</dbReference>
<feature type="region of interest" description="Disordered" evidence="1">
    <location>
        <begin position="1"/>
        <end position="25"/>
    </location>
</feature>
<keyword evidence="3" id="KW-1185">Reference proteome</keyword>
<sequence>MKTYPGESSQEIKGKNEKNKEAPLEFQNETNELSRWLSGYGTGIACNNSFAKDAKQRNISKSLFATKSFIERTRSWCEYRRRDECQEFTKEREFSHTNLTLNDILCEHVL</sequence>
<name>A0AAV4WGH9_9ARAC</name>
<accession>A0AAV4WGH9</accession>
<gene>
    <name evidence="2" type="ORF">CDAR_70661</name>
</gene>
<organism evidence="2 3">
    <name type="scientific">Caerostris darwini</name>
    <dbReference type="NCBI Taxonomy" id="1538125"/>
    <lineage>
        <taxon>Eukaryota</taxon>
        <taxon>Metazoa</taxon>
        <taxon>Ecdysozoa</taxon>
        <taxon>Arthropoda</taxon>
        <taxon>Chelicerata</taxon>
        <taxon>Arachnida</taxon>
        <taxon>Araneae</taxon>
        <taxon>Araneomorphae</taxon>
        <taxon>Entelegynae</taxon>
        <taxon>Araneoidea</taxon>
        <taxon>Araneidae</taxon>
        <taxon>Caerostris</taxon>
    </lineage>
</organism>
<proteinExistence type="predicted"/>
<comment type="caution">
    <text evidence="2">The sequence shown here is derived from an EMBL/GenBank/DDBJ whole genome shotgun (WGS) entry which is preliminary data.</text>
</comment>
<evidence type="ECO:0000256" key="1">
    <source>
        <dbReference type="SAM" id="MobiDB-lite"/>
    </source>
</evidence>
<evidence type="ECO:0000313" key="3">
    <source>
        <dbReference type="Proteomes" id="UP001054837"/>
    </source>
</evidence>